<proteinExistence type="predicted"/>
<feature type="compositionally biased region" description="Low complexity" evidence="1">
    <location>
        <begin position="96"/>
        <end position="122"/>
    </location>
</feature>
<accession>A0AA88LG05</accession>
<evidence type="ECO:0000256" key="1">
    <source>
        <dbReference type="SAM" id="MobiDB-lite"/>
    </source>
</evidence>
<feature type="compositionally biased region" description="Basic and acidic residues" evidence="1">
    <location>
        <begin position="38"/>
        <end position="48"/>
    </location>
</feature>
<sequence>MEFTTRFGLHSQTTRLEEDRTPRDGGGTPHTAHGLSLDQKDSGPERHRQAVFRPPHFPRPPAGRDSALGSSLFAAATEGILGSWLPTPGGGGSRAGPGTPARRAAAGDGTGPVVPRRWVPTPRLNPAHPQARVPAERPARCNAVSTETRGPPQPRPTRRARAGEAEREEGKPTGGGRRADKPAHRAHADDGHPRGLHLGDGEECLRLPQPREGGPPD</sequence>
<evidence type="ECO:0000313" key="3">
    <source>
        <dbReference type="Proteomes" id="UP001187415"/>
    </source>
</evidence>
<organism evidence="2 3">
    <name type="scientific">Channa striata</name>
    <name type="common">Snakehead murrel</name>
    <name type="synonym">Ophicephalus striatus</name>
    <dbReference type="NCBI Taxonomy" id="64152"/>
    <lineage>
        <taxon>Eukaryota</taxon>
        <taxon>Metazoa</taxon>
        <taxon>Chordata</taxon>
        <taxon>Craniata</taxon>
        <taxon>Vertebrata</taxon>
        <taxon>Euteleostomi</taxon>
        <taxon>Actinopterygii</taxon>
        <taxon>Neopterygii</taxon>
        <taxon>Teleostei</taxon>
        <taxon>Neoteleostei</taxon>
        <taxon>Acanthomorphata</taxon>
        <taxon>Anabantaria</taxon>
        <taxon>Anabantiformes</taxon>
        <taxon>Channoidei</taxon>
        <taxon>Channidae</taxon>
        <taxon>Channa</taxon>
    </lineage>
</organism>
<feature type="compositionally biased region" description="Basic and acidic residues" evidence="1">
    <location>
        <begin position="161"/>
        <end position="205"/>
    </location>
</feature>
<feature type="region of interest" description="Disordered" evidence="1">
    <location>
        <begin position="84"/>
        <end position="217"/>
    </location>
</feature>
<feature type="region of interest" description="Disordered" evidence="1">
    <location>
        <begin position="1"/>
        <end position="69"/>
    </location>
</feature>
<dbReference type="Proteomes" id="UP001187415">
    <property type="component" value="Unassembled WGS sequence"/>
</dbReference>
<name>A0AA88LG05_CHASR</name>
<protein>
    <submittedName>
        <fullName evidence="2">Uncharacterized protein</fullName>
    </submittedName>
</protein>
<comment type="caution">
    <text evidence="2">The sequence shown here is derived from an EMBL/GenBank/DDBJ whole genome shotgun (WGS) entry which is preliminary data.</text>
</comment>
<reference evidence="2" key="1">
    <citation type="submission" date="2023-07" db="EMBL/GenBank/DDBJ databases">
        <title>Chromosome-level Genome Assembly of Striped Snakehead (Channa striata).</title>
        <authorList>
            <person name="Liu H."/>
        </authorList>
    </citation>
    <scope>NUCLEOTIDE SEQUENCE</scope>
    <source>
        <strain evidence="2">Gz</strain>
        <tissue evidence="2">Muscle</tissue>
    </source>
</reference>
<dbReference type="AlphaFoldDB" id="A0AA88LG05"/>
<dbReference type="EMBL" id="JAUPFM010000029">
    <property type="protein sequence ID" value="KAK2814662.1"/>
    <property type="molecule type" value="Genomic_DNA"/>
</dbReference>
<gene>
    <name evidence="2" type="ORF">Q5P01_000865</name>
</gene>
<evidence type="ECO:0000313" key="2">
    <source>
        <dbReference type="EMBL" id="KAK2814662.1"/>
    </source>
</evidence>
<keyword evidence="3" id="KW-1185">Reference proteome</keyword>